<dbReference type="PANTHER" id="PTHR24369">
    <property type="entry name" value="ANTIGEN BSP, PUTATIVE-RELATED"/>
    <property type="match status" value="1"/>
</dbReference>
<feature type="compositionally biased region" description="Polar residues" evidence="10">
    <location>
        <begin position="844"/>
        <end position="853"/>
    </location>
</feature>
<evidence type="ECO:0000256" key="4">
    <source>
        <dbReference type="ARBA" id="ARBA00022729"/>
    </source>
</evidence>
<keyword evidence="14" id="KW-1185">Reference proteome</keyword>
<comment type="subcellular location">
    <subcellularLocation>
        <location evidence="1">Membrane</location>
        <topology evidence="1">Single-pass membrane protein</topology>
    </subcellularLocation>
</comment>
<dbReference type="InterPro" id="IPR032675">
    <property type="entry name" value="LRR_dom_sf"/>
</dbReference>
<dbReference type="SMART" id="SM00082">
    <property type="entry name" value="LRRCT"/>
    <property type="match status" value="1"/>
</dbReference>
<feature type="domain" description="Ig-like" evidence="13">
    <location>
        <begin position="659"/>
        <end position="745"/>
    </location>
</feature>
<dbReference type="Proteomes" id="UP000694941">
    <property type="component" value="Unplaced"/>
</dbReference>
<dbReference type="SMART" id="SM00013">
    <property type="entry name" value="LRRNT"/>
    <property type="match status" value="1"/>
</dbReference>
<dbReference type="InterPro" id="IPR013098">
    <property type="entry name" value="Ig_I-set"/>
</dbReference>
<feature type="region of interest" description="Disordered" evidence="10">
    <location>
        <begin position="1071"/>
        <end position="1092"/>
    </location>
</feature>
<gene>
    <name evidence="15" type="primary">LOC106467710</name>
</gene>
<dbReference type="RefSeq" id="XP_022251610.1">
    <property type="nucleotide sequence ID" value="XM_022395902.1"/>
</dbReference>
<feature type="compositionally biased region" description="Polar residues" evidence="10">
    <location>
        <begin position="1075"/>
        <end position="1092"/>
    </location>
</feature>
<evidence type="ECO:0000256" key="2">
    <source>
        <dbReference type="ARBA" id="ARBA00022614"/>
    </source>
</evidence>
<evidence type="ECO:0000313" key="15">
    <source>
        <dbReference type="RefSeq" id="XP_022251610.1"/>
    </source>
</evidence>
<feature type="domain" description="Ig-like" evidence="13">
    <location>
        <begin position="517"/>
        <end position="557"/>
    </location>
</feature>
<evidence type="ECO:0000256" key="5">
    <source>
        <dbReference type="ARBA" id="ARBA00022737"/>
    </source>
</evidence>
<evidence type="ECO:0000256" key="10">
    <source>
        <dbReference type="SAM" id="MobiDB-lite"/>
    </source>
</evidence>
<dbReference type="SMART" id="SM00408">
    <property type="entry name" value="IGc2"/>
    <property type="match status" value="2"/>
</dbReference>
<dbReference type="InterPro" id="IPR003598">
    <property type="entry name" value="Ig_sub2"/>
</dbReference>
<accession>A0ABM1T6V4</accession>
<sequence>MAVYRAELLSNASQTVWYNLLTALSLILLIGICGAQNNMCPSSCSCLGNFVDCSRRGLIEIPKDLPVWVEYLELQYNDLTNIQENAFEGVPKLKSLDLSHNQIRLINSTTFGNLQYLEELKVKHNHLSDIPDLGVQQRLKTLSLNHNEIYTITIAVLEKYKNLEMLDLDHNKIVVIPVGSFPKETVLIHLNLNNNRIVNIEEGAFDNLTSLETLKLNKNRVSEIPKNLFKRLHTLKHLELNKNHIQKIEGLSFQGLESLQVLKLRRNGIEQLSDGAFWGLHNIHHLHLDYNNIRHVKKAWLYKLSSLKSLSLTHNKIYEVEEEGWEFCDHLKDLNLKHNQLKTITKYTFSKLFKLHVLDLEYNNISYIEDRAFEHLTSLQILKLDNNEISWTIEDTDGAFSNLTSLVELGLANNRIKSIAKKAFVGLNSLHSLDLTGNPVTAIQENSFQSLQNLQELKFNTSSLLCDCSLKWLSKWLIISGFSHTVTAYCGHPESLKNQSIFTANPENFTCDDSPKPYITENPQTLTALQGENTTLVCKAASSKDTPAIFQWRKNNKITVHVFPVFTKTPIDVTVKAGSTARLECAAVGYPLPEIAWQKDGGDDDFPAARERRMHVMPSDDVFFIVKVKTSDMGTYSCTAKNDAGVIMANATLTVLETPTFVKPMDDKETRVGETAVLECMAAGSPKPNLAWLKDDAPLVPTERYFFTADSQLLIIVQTRLSDSGKYVCNMSNTMGSKSDSSYLTVLPATRGGAGGLEDDNTTTGIIIISVVCCVVGTSLVWVIIIYKTRKRGDDYPPTKTDETTLPCDKISPYNSYPHGTVEEYKNSTAHLFLDNNSEHSSRDSGTGDSSKQSSDELLPLDENSGQVLLFPHKRTTMPHFGSSMVSMLGQQSNISVDTVQSSSRTSSRQHRAPLLHTFHTHPRGDKLWRGHPISATNQAMDEEDGLHRPPGNQCHWPVEETKRSLSVGHLAVNLEHHSIPNSSHSCRSIYQKYQELSEGDVTDRKLGFGILHHNGEPKSADSCSTCSLKHSRVSKERQNDSGSFSLDCEDQRLVCQPLLHSQRKSHFLQEPGASLSQVQATHRPTSQVGVA</sequence>
<evidence type="ECO:0000256" key="12">
    <source>
        <dbReference type="SAM" id="SignalP"/>
    </source>
</evidence>
<feature type="domain" description="Ig-like" evidence="13">
    <location>
        <begin position="564"/>
        <end position="654"/>
    </location>
</feature>
<dbReference type="InterPro" id="IPR001611">
    <property type="entry name" value="Leu-rich_rpt"/>
</dbReference>
<dbReference type="SMART" id="SM00365">
    <property type="entry name" value="LRR_SD22"/>
    <property type="match status" value="8"/>
</dbReference>
<keyword evidence="7 11" id="KW-0472">Membrane</keyword>
<dbReference type="Gene3D" id="2.60.40.10">
    <property type="entry name" value="Immunoglobulins"/>
    <property type="match status" value="3"/>
</dbReference>
<keyword evidence="8" id="KW-1015">Disulfide bond</keyword>
<evidence type="ECO:0000259" key="13">
    <source>
        <dbReference type="PROSITE" id="PS50835"/>
    </source>
</evidence>
<keyword evidence="2" id="KW-0433">Leucine-rich repeat</keyword>
<evidence type="ECO:0000256" key="3">
    <source>
        <dbReference type="ARBA" id="ARBA00022692"/>
    </source>
</evidence>
<dbReference type="InterPro" id="IPR000372">
    <property type="entry name" value="LRRNT"/>
</dbReference>
<feature type="transmembrane region" description="Helical" evidence="11">
    <location>
        <begin position="766"/>
        <end position="787"/>
    </location>
</feature>
<dbReference type="GeneID" id="106467710"/>
<keyword evidence="3 11" id="KW-0812">Transmembrane</keyword>
<evidence type="ECO:0000256" key="9">
    <source>
        <dbReference type="ARBA" id="ARBA00023180"/>
    </source>
</evidence>
<keyword evidence="4 12" id="KW-0732">Signal</keyword>
<evidence type="ECO:0000256" key="6">
    <source>
        <dbReference type="ARBA" id="ARBA00022989"/>
    </source>
</evidence>
<keyword evidence="5" id="KW-0677">Repeat</keyword>
<evidence type="ECO:0000256" key="11">
    <source>
        <dbReference type="SAM" id="Phobius"/>
    </source>
</evidence>
<evidence type="ECO:0000256" key="1">
    <source>
        <dbReference type="ARBA" id="ARBA00004167"/>
    </source>
</evidence>
<dbReference type="InterPro" id="IPR036179">
    <property type="entry name" value="Ig-like_dom_sf"/>
</dbReference>
<proteinExistence type="predicted"/>
<protein>
    <submittedName>
        <fullName evidence="15">Leucine-rich repeats and immunoglobulin-like domains protein 3</fullName>
    </submittedName>
</protein>
<dbReference type="InterPro" id="IPR003599">
    <property type="entry name" value="Ig_sub"/>
</dbReference>
<name>A0ABM1T6V4_LIMPO</name>
<dbReference type="SMART" id="SM00369">
    <property type="entry name" value="LRR_TYP"/>
    <property type="match status" value="16"/>
</dbReference>
<dbReference type="PROSITE" id="PS51450">
    <property type="entry name" value="LRR"/>
    <property type="match status" value="8"/>
</dbReference>
<dbReference type="Gene3D" id="3.80.10.10">
    <property type="entry name" value="Ribonuclease Inhibitor"/>
    <property type="match status" value="4"/>
</dbReference>
<evidence type="ECO:0000256" key="7">
    <source>
        <dbReference type="ARBA" id="ARBA00023136"/>
    </source>
</evidence>
<dbReference type="Pfam" id="PF07679">
    <property type="entry name" value="I-set"/>
    <property type="match status" value="2"/>
</dbReference>
<dbReference type="InterPro" id="IPR003591">
    <property type="entry name" value="Leu-rich_rpt_typical-subtyp"/>
</dbReference>
<keyword evidence="9" id="KW-0325">Glycoprotein</keyword>
<dbReference type="SUPFAM" id="SSF48726">
    <property type="entry name" value="Immunoglobulin"/>
    <property type="match status" value="3"/>
</dbReference>
<reference evidence="15" key="1">
    <citation type="submission" date="2025-08" db="UniProtKB">
        <authorList>
            <consortium name="RefSeq"/>
        </authorList>
    </citation>
    <scope>IDENTIFICATION</scope>
    <source>
        <tissue evidence="15">Muscle</tissue>
    </source>
</reference>
<dbReference type="InterPro" id="IPR013783">
    <property type="entry name" value="Ig-like_fold"/>
</dbReference>
<dbReference type="PROSITE" id="PS50835">
    <property type="entry name" value="IG_LIKE"/>
    <property type="match status" value="3"/>
</dbReference>
<dbReference type="SUPFAM" id="SSF52058">
    <property type="entry name" value="L domain-like"/>
    <property type="match status" value="2"/>
</dbReference>
<dbReference type="InterPro" id="IPR050541">
    <property type="entry name" value="LRR_TM_domain-containing"/>
</dbReference>
<dbReference type="PANTHER" id="PTHR24369:SF210">
    <property type="entry name" value="CHAOPTIN-RELATED"/>
    <property type="match status" value="1"/>
</dbReference>
<dbReference type="SMART" id="SM00409">
    <property type="entry name" value="IG"/>
    <property type="match status" value="2"/>
</dbReference>
<feature type="signal peptide" evidence="12">
    <location>
        <begin position="1"/>
        <end position="35"/>
    </location>
</feature>
<dbReference type="Pfam" id="PF13855">
    <property type="entry name" value="LRR_8"/>
    <property type="match status" value="5"/>
</dbReference>
<organism evidence="14 15">
    <name type="scientific">Limulus polyphemus</name>
    <name type="common">Atlantic horseshoe crab</name>
    <dbReference type="NCBI Taxonomy" id="6850"/>
    <lineage>
        <taxon>Eukaryota</taxon>
        <taxon>Metazoa</taxon>
        <taxon>Ecdysozoa</taxon>
        <taxon>Arthropoda</taxon>
        <taxon>Chelicerata</taxon>
        <taxon>Merostomata</taxon>
        <taxon>Xiphosura</taxon>
        <taxon>Limulidae</taxon>
        <taxon>Limulus</taxon>
    </lineage>
</organism>
<dbReference type="InterPro" id="IPR000483">
    <property type="entry name" value="Cys-rich_flank_reg_C"/>
</dbReference>
<feature type="chain" id="PRO_5047396832" evidence="12">
    <location>
        <begin position="36"/>
        <end position="1092"/>
    </location>
</feature>
<dbReference type="InterPro" id="IPR007110">
    <property type="entry name" value="Ig-like_dom"/>
</dbReference>
<feature type="region of interest" description="Disordered" evidence="10">
    <location>
        <begin position="836"/>
        <end position="858"/>
    </location>
</feature>
<evidence type="ECO:0000313" key="14">
    <source>
        <dbReference type="Proteomes" id="UP000694941"/>
    </source>
</evidence>
<keyword evidence="6 11" id="KW-1133">Transmembrane helix</keyword>
<evidence type="ECO:0000256" key="8">
    <source>
        <dbReference type="ARBA" id="ARBA00023157"/>
    </source>
</evidence>